<dbReference type="GO" id="GO:0016925">
    <property type="term" value="P:protein sumoylation"/>
    <property type="evidence" value="ECO:0007669"/>
    <property type="project" value="TreeGrafter"/>
</dbReference>
<feature type="compositionally biased region" description="Polar residues" evidence="5">
    <location>
        <begin position="221"/>
        <end position="232"/>
    </location>
</feature>
<dbReference type="GO" id="GO:0061665">
    <property type="term" value="F:SUMO ligase activity"/>
    <property type="evidence" value="ECO:0007669"/>
    <property type="project" value="TreeGrafter"/>
</dbReference>
<dbReference type="GO" id="GO:0008270">
    <property type="term" value="F:zinc ion binding"/>
    <property type="evidence" value="ECO:0007669"/>
    <property type="project" value="UniProtKB-KW"/>
</dbReference>
<dbReference type="PANTHER" id="PTHR10782:SF96">
    <property type="entry name" value="SP-RING-TYPE DOMAIN-CONTAINING PROTEIN"/>
    <property type="match status" value="1"/>
</dbReference>
<keyword evidence="3" id="KW-0862">Zinc</keyword>
<dbReference type="AlphaFoldDB" id="G0V3E8"/>
<dbReference type="VEuPathDB" id="TriTrypDB:TcIL3000.11.16850"/>
<feature type="region of interest" description="Disordered" evidence="5">
    <location>
        <begin position="211"/>
        <end position="266"/>
    </location>
</feature>
<feature type="compositionally biased region" description="Polar residues" evidence="5">
    <location>
        <begin position="251"/>
        <end position="266"/>
    </location>
</feature>
<evidence type="ECO:0000259" key="6">
    <source>
        <dbReference type="PROSITE" id="PS51044"/>
    </source>
</evidence>
<evidence type="ECO:0000256" key="1">
    <source>
        <dbReference type="ARBA" id="ARBA00022723"/>
    </source>
</evidence>
<feature type="domain" description="SP-RING-type" evidence="6">
    <location>
        <begin position="88"/>
        <end position="175"/>
    </location>
</feature>
<protein>
    <submittedName>
        <fullName evidence="7">Uncharacterized protein TCIL3000_11_16850</fullName>
    </submittedName>
</protein>
<evidence type="ECO:0000256" key="5">
    <source>
        <dbReference type="SAM" id="MobiDB-lite"/>
    </source>
</evidence>
<evidence type="ECO:0000313" key="7">
    <source>
        <dbReference type="EMBL" id="CCC96171.1"/>
    </source>
</evidence>
<proteinExistence type="predicted"/>
<gene>
    <name evidence="7" type="ORF">TCIL3000_11_16850</name>
</gene>
<keyword evidence="1" id="KW-0479">Metal-binding</keyword>
<evidence type="ECO:0000256" key="2">
    <source>
        <dbReference type="ARBA" id="ARBA00022771"/>
    </source>
</evidence>
<name>G0V3E8_TRYCI</name>
<sequence length="445" mass="49285">MPARSARRSNSEVATPLSALFASRAPAQDQKPGGGAIKSSTRDASCNLSRLRQRLLEEVRLGKGTSAQGRKMYQAHREWALEVAFGRPNSDEVEVSTMEFSLICPYSRVAICYPVRSKCCRHMQCCDLESWIVLFTKQRSMRDPSASCPVCRNHILASSLEVDTWQLRIILQMPQGTHKIVLNADGSYSSGDVPRNQRKEEVIDILGMSQAPDADGLSQPVAISSSNTPTDTRSFDAGLRRIKRERHSSERSAGSPSSNPTLSSFTTHEEDDVVVQYESLGAATRVLPSQARLWVAHCPKCKQLMAGNDEGVTPGRCDACGTDESEWSLVRRFPNASVTLELTGDETTILRGVDALSPYLSRAGFTREVFADISSSDQQGDGAGVWYTTLRLTRYELDFLEACCERVSRQEAVDDIPLVPPLFRLPRRRRLDKTMNLTPADVAHE</sequence>
<feature type="region of interest" description="Disordered" evidence="5">
    <location>
        <begin position="21"/>
        <end position="44"/>
    </location>
</feature>
<evidence type="ECO:0000256" key="3">
    <source>
        <dbReference type="ARBA" id="ARBA00022833"/>
    </source>
</evidence>
<organism evidence="7">
    <name type="scientific">Trypanosoma congolense (strain IL3000)</name>
    <dbReference type="NCBI Taxonomy" id="1068625"/>
    <lineage>
        <taxon>Eukaryota</taxon>
        <taxon>Discoba</taxon>
        <taxon>Euglenozoa</taxon>
        <taxon>Kinetoplastea</taxon>
        <taxon>Metakinetoplastina</taxon>
        <taxon>Trypanosomatida</taxon>
        <taxon>Trypanosomatidae</taxon>
        <taxon>Trypanosoma</taxon>
        <taxon>Nannomonas</taxon>
    </lineage>
</organism>
<dbReference type="InterPro" id="IPR013083">
    <property type="entry name" value="Znf_RING/FYVE/PHD"/>
</dbReference>
<keyword evidence="2 4" id="KW-0863">Zinc-finger</keyword>
<accession>G0V3E8</accession>
<reference evidence="7" key="1">
    <citation type="journal article" date="2012" name="Proc. Natl. Acad. Sci. U.S.A.">
        <title>Antigenic diversity is generated by distinct evolutionary mechanisms in African trypanosome species.</title>
        <authorList>
            <person name="Jackson A.P."/>
            <person name="Berry A."/>
            <person name="Aslett M."/>
            <person name="Allison H.C."/>
            <person name="Burton P."/>
            <person name="Vavrova-Anderson J."/>
            <person name="Brown R."/>
            <person name="Browne H."/>
            <person name="Corton N."/>
            <person name="Hauser H."/>
            <person name="Gamble J."/>
            <person name="Gilderthorp R."/>
            <person name="Marcello L."/>
            <person name="McQuillan J."/>
            <person name="Otto T.D."/>
            <person name="Quail M.A."/>
            <person name="Sanders M.J."/>
            <person name="van Tonder A."/>
            <person name="Ginger M.L."/>
            <person name="Field M.C."/>
            <person name="Barry J.D."/>
            <person name="Hertz-Fowler C."/>
            <person name="Berriman M."/>
        </authorList>
    </citation>
    <scope>NUCLEOTIDE SEQUENCE</scope>
    <source>
        <strain evidence="7">IL3000</strain>
    </source>
</reference>
<dbReference type="PANTHER" id="PTHR10782">
    <property type="entry name" value="ZINC FINGER MIZ DOMAIN-CONTAINING PROTEIN"/>
    <property type="match status" value="1"/>
</dbReference>
<evidence type="ECO:0000256" key="4">
    <source>
        <dbReference type="PROSITE-ProRule" id="PRU00452"/>
    </source>
</evidence>
<dbReference type="PROSITE" id="PS51044">
    <property type="entry name" value="ZF_SP_RING"/>
    <property type="match status" value="1"/>
</dbReference>
<dbReference type="InterPro" id="IPR004181">
    <property type="entry name" value="Znf_MIZ"/>
</dbReference>
<dbReference type="GO" id="GO:0000785">
    <property type="term" value="C:chromatin"/>
    <property type="evidence" value="ECO:0007669"/>
    <property type="project" value="TreeGrafter"/>
</dbReference>
<dbReference type="EMBL" id="HE575324">
    <property type="protein sequence ID" value="CCC96171.1"/>
    <property type="molecule type" value="Genomic_DNA"/>
</dbReference>
<dbReference type="Gene3D" id="3.30.40.10">
    <property type="entry name" value="Zinc/RING finger domain, C3HC4 (zinc finger)"/>
    <property type="match status" value="1"/>
</dbReference>